<dbReference type="EnsemblPlants" id="MELO3C012339.2.1">
    <property type="protein sequence ID" value="MELO3C012339.2.1"/>
    <property type="gene ID" value="MELO3C012339.2"/>
</dbReference>
<evidence type="ECO:0000313" key="1">
    <source>
        <dbReference type="EnsemblPlants" id="MELO3C012339.2.1"/>
    </source>
</evidence>
<dbReference type="SUPFAM" id="SSF54427">
    <property type="entry name" value="NTF2-like"/>
    <property type="match status" value="1"/>
</dbReference>
<name>A0A9I9D3D3_CUCME</name>
<reference evidence="1" key="1">
    <citation type="submission" date="2023-03" db="UniProtKB">
        <authorList>
            <consortium name="EnsemblPlants"/>
        </authorList>
    </citation>
    <scope>IDENTIFICATION</scope>
</reference>
<dbReference type="AlphaFoldDB" id="A0A9I9D3D3"/>
<organism evidence="1">
    <name type="scientific">Cucumis melo</name>
    <name type="common">Muskmelon</name>
    <dbReference type="NCBI Taxonomy" id="3656"/>
    <lineage>
        <taxon>Eukaryota</taxon>
        <taxon>Viridiplantae</taxon>
        <taxon>Streptophyta</taxon>
        <taxon>Embryophyta</taxon>
        <taxon>Tracheophyta</taxon>
        <taxon>Spermatophyta</taxon>
        <taxon>Magnoliopsida</taxon>
        <taxon>eudicotyledons</taxon>
        <taxon>Gunneridae</taxon>
        <taxon>Pentapetalae</taxon>
        <taxon>rosids</taxon>
        <taxon>fabids</taxon>
        <taxon>Cucurbitales</taxon>
        <taxon>Cucurbitaceae</taxon>
        <taxon>Benincaseae</taxon>
        <taxon>Cucumis</taxon>
    </lineage>
</organism>
<dbReference type="InterPro" id="IPR032710">
    <property type="entry name" value="NTF2-like_dom_sf"/>
</dbReference>
<protein>
    <recommendedName>
        <fullName evidence="2">Nuclear transport factor 2 family protein</fullName>
    </recommendedName>
</protein>
<dbReference type="Gramene" id="MELO3C012339.2.1">
    <property type="protein sequence ID" value="MELO3C012339.2.1"/>
    <property type="gene ID" value="MELO3C012339.2"/>
</dbReference>
<sequence length="178" mass="20667">MVKSLLIQPSKPALKRLAIPKPRSVWPMISCLTSSIYFEIYAPDASFKDPLTRAYGCSVFRFCSVKEIKSAFYSLSKVFSESRIVEYDFKERLISPGKHEIIVDNKQHYKFLGRNIDLESLIKLYVVEGKIVRHEDWWNKKPLLNRETVQLPMVGRFLEMTRRGTMLATHAMMGFGKD</sequence>
<accession>A0A9I9D3D3</accession>
<dbReference type="PANTHER" id="PTHR34213">
    <property type="entry name" value="NUCLEAR TRANSPORT FACTOR 2 (NTF2) FAMILY PROTEIN"/>
    <property type="match status" value="1"/>
</dbReference>
<proteinExistence type="predicted"/>
<evidence type="ECO:0008006" key="2">
    <source>
        <dbReference type="Google" id="ProtNLM"/>
    </source>
</evidence>
<dbReference type="PANTHER" id="PTHR34213:SF2">
    <property type="entry name" value="NUCLEAR TRANSPORT FACTOR 2 (NTF2) FAMILY PROTEIN"/>
    <property type="match status" value="1"/>
</dbReference>